<dbReference type="Gene3D" id="1.10.150.20">
    <property type="entry name" value="5' to 3' exonuclease, C-terminal subdomain"/>
    <property type="match status" value="1"/>
</dbReference>
<gene>
    <name evidence="12" type="ORF">CBOVIS_LOCUS6074</name>
</gene>
<comment type="caution">
    <text evidence="12">The sequence shown here is derived from an EMBL/GenBank/DDBJ whole genome shotgun (WGS) entry which is preliminary data.</text>
</comment>
<dbReference type="Pfam" id="PF21704">
    <property type="entry name" value="POLH-Rev1_HhH"/>
    <property type="match status" value="1"/>
</dbReference>
<evidence type="ECO:0000256" key="7">
    <source>
        <dbReference type="ARBA" id="ARBA00023204"/>
    </source>
</evidence>
<keyword evidence="8" id="KW-0539">Nucleus</keyword>
<organism evidence="12 13">
    <name type="scientific">Caenorhabditis bovis</name>
    <dbReference type="NCBI Taxonomy" id="2654633"/>
    <lineage>
        <taxon>Eukaryota</taxon>
        <taxon>Metazoa</taxon>
        <taxon>Ecdysozoa</taxon>
        <taxon>Nematoda</taxon>
        <taxon>Chromadorea</taxon>
        <taxon>Rhabditida</taxon>
        <taxon>Rhabditina</taxon>
        <taxon>Rhabditomorpha</taxon>
        <taxon>Rhabditoidea</taxon>
        <taxon>Rhabditidae</taxon>
        <taxon>Peloderinae</taxon>
        <taxon>Caenorhabditis</taxon>
    </lineage>
</organism>
<dbReference type="EMBL" id="CADEPM010000003">
    <property type="protein sequence ID" value="CAB3403629.1"/>
    <property type="molecule type" value="Genomic_DNA"/>
</dbReference>
<dbReference type="FunFam" id="3.30.70.270:FF:000150">
    <property type="entry name" value="DNA polymerase eta"/>
    <property type="match status" value="1"/>
</dbReference>
<keyword evidence="3" id="KW-0548">Nucleotidyltransferase</keyword>
<dbReference type="InterPro" id="IPR036775">
    <property type="entry name" value="DNA_pol_Y-fam_lit_finger_sf"/>
</dbReference>
<evidence type="ECO:0000256" key="10">
    <source>
        <dbReference type="SAM" id="MobiDB-lite"/>
    </source>
</evidence>
<dbReference type="InterPro" id="IPR043502">
    <property type="entry name" value="DNA/RNA_pol_sf"/>
</dbReference>
<proteinExistence type="predicted"/>
<dbReference type="GO" id="GO:0003887">
    <property type="term" value="F:DNA-directed DNA polymerase activity"/>
    <property type="evidence" value="ECO:0007669"/>
    <property type="project" value="TreeGrafter"/>
</dbReference>
<comment type="subcellular location">
    <subcellularLocation>
        <location evidence="1">Nucleus</location>
    </subcellularLocation>
</comment>
<dbReference type="AlphaFoldDB" id="A0A8S1ES37"/>
<reference evidence="12 13" key="1">
    <citation type="submission" date="2020-04" db="EMBL/GenBank/DDBJ databases">
        <authorList>
            <person name="Laetsch R D."/>
            <person name="Stevens L."/>
            <person name="Kumar S."/>
            <person name="Blaxter L. M."/>
        </authorList>
    </citation>
    <scope>NUCLEOTIDE SEQUENCE [LARGE SCALE GENOMIC DNA]</scope>
</reference>
<dbReference type="InterPro" id="IPR017961">
    <property type="entry name" value="DNA_pol_Y-fam_little_finger"/>
</dbReference>
<keyword evidence="7" id="KW-0234">DNA repair</keyword>
<sequence length="564" mass="64179">MERIIGLIDMDCFYAQVEQRDKPELWGKPVIVVQHSRRGVQGGILAVSYEARGFGVKRGMTVAEAKQLCPDLATCLVPIGEYADKADIQKYRNASAEVFDVLNNFDSNIVVEKASVDEAFLDLSIYVDNIIEKFKEGVDLILPEFLPSSHIADGHDKNENDDERISRISTFLESSQNDISLLRLAIAALTIEQIRKQIRDKTQFFCSAGIANNKMMAKLVCARHKPRQQTIVPFKYVREILKTTPIRDVRGFGGKMGQKIQERLNIMTMGEILSIDFNKVVESFPDEHEWLLSVAEGYDSEPVKARSESSSIAVSKNFPGRNAINMVQELRQWLDGLTKELAKRLVTDQLQNKRTAENLVFALATEDGRPQKTLKLVSYHPDILIDMLWKAIKPLNKASDEQTWHPKIYNLYLGATKFVPGIPTANRDITEWLNSKGKKSSDEPLTDEIVFVHEEKKVYCPQPSTSRSDSVIVLDDDDDDEKEVPITEDDEEYIEVDGKRFSKTVFKNLPVMLRKQYEHKIALETARKLKMNAKSSRKRGNSLVAAEQSHMKKHKPLTSFFRKK</sequence>
<protein>
    <recommendedName>
        <fullName evidence="9">DNA polymerase eta</fullName>
    </recommendedName>
</protein>
<dbReference type="Gene3D" id="3.40.1170.60">
    <property type="match status" value="1"/>
</dbReference>
<dbReference type="InterPro" id="IPR052230">
    <property type="entry name" value="DNA_polymerase_eta"/>
</dbReference>
<evidence type="ECO:0000256" key="2">
    <source>
        <dbReference type="ARBA" id="ARBA00022679"/>
    </source>
</evidence>
<dbReference type="GO" id="GO:0003684">
    <property type="term" value="F:damaged DNA binding"/>
    <property type="evidence" value="ECO:0007669"/>
    <property type="project" value="InterPro"/>
</dbReference>
<dbReference type="Pfam" id="PF00817">
    <property type="entry name" value="IMS"/>
    <property type="match status" value="1"/>
</dbReference>
<dbReference type="GO" id="GO:0005634">
    <property type="term" value="C:nucleus"/>
    <property type="evidence" value="ECO:0007669"/>
    <property type="project" value="UniProtKB-SubCell"/>
</dbReference>
<keyword evidence="4" id="KW-0479">Metal-binding</keyword>
<dbReference type="GO" id="GO:0046872">
    <property type="term" value="F:metal ion binding"/>
    <property type="evidence" value="ECO:0007669"/>
    <property type="project" value="UniProtKB-KW"/>
</dbReference>
<dbReference type="GO" id="GO:0006281">
    <property type="term" value="P:DNA repair"/>
    <property type="evidence" value="ECO:0007669"/>
    <property type="project" value="UniProtKB-KW"/>
</dbReference>
<dbReference type="GO" id="GO:0009314">
    <property type="term" value="P:response to radiation"/>
    <property type="evidence" value="ECO:0007669"/>
    <property type="project" value="TreeGrafter"/>
</dbReference>
<dbReference type="InterPro" id="IPR001126">
    <property type="entry name" value="UmuC"/>
</dbReference>
<keyword evidence="6" id="KW-0460">Magnesium</keyword>
<keyword evidence="2" id="KW-0808">Transferase</keyword>
<feature type="region of interest" description="Disordered" evidence="10">
    <location>
        <begin position="532"/>
        <end position="564"/>
    </location>
</feature>
<dbReference type="FunFam" id="3.40.1170.60:FF:000003">
    <property type="entry name" value="DNA polymerase eta"/>
    <property type="match status" value="1"/>
</dbReference>
<dbReference type="PANTHER" id="PTHR45873">
    <property type="entry name" value="DNA POLYMERASE ETA"/>
    <property type="match status" value="1"/>
</dbReference>
<evidence type="ECO:0000313" key="12">
    <source>
        <dbReference type="EMBL" id="CAB3403629.1"/>
    </source>
</evidence>
<name>A0A8S1ES37_9PELO</name>
<dbReference type="PROSITE" id="PS50173">
    <property type="entry name" value="UMUC"/>
    <property type="match status" value="1"/>
</dbReference>
<evidence type="ECO:0000256" key="6">
    <source>
        <dbReference type="ARBA" id="ARBA00022842"/>
    </source>
</evidence>
<accession>A0A8S1ES37</accession>
<keyword evidence="5" id="KW-0227">DNA damage</keyword>
<dbReference type="SUPFAM" id="SSF56672">
    <property type="entry name" value="DNA/RNA polymerases"/>
    <property type="match status" value="1"/>
</dbReference>
<evidence type="ECO:0000256" key="3">
    <source>
        <dbReference type="ARBA" id="ARBA00022695"/>
    </source>
</evidence>
<dbReference type="Pfam" id="PF11799">
    <property type="entry name" value="IMS_C"/>
    <property type="match status" value="1"/>
</dbReference>
<dbReference type="GO" id="GO:0035861">
    <property type="term" value="C:site of double-strand break"/>
    <property type="evidence" value="ECO:0007669"/>
    <property type="project" value="TreeGrafter"/>
</dbReference>
<dbReference type="PANTHER" id="PTHR45873:SF1">
    <property type="entry name" value="DNA POLYMERASE ETA"/>
    <property type="match status" value="1"/>
</dbReference>
<feature type="domain" description="UmuC" evidence="11">
    <location>
        <begin position="5"/>
        <end position="253"/>
    </location>
</feature>
<evidence type="ECO:0000259" key="11">
    <source>
        <dbReference type="PROSITE" id="PS50173"/>
    </source>
</evidence>
<dbReference type="GO" id="GO:0042276">
    <property type="term" value="P:error-prone translesion synthesis"/>
    <property type="evidence" value="ECO:0007669"/>
    <property type="project" value="TreeGrafter"/>
</dbReference>
<evidence type="ECO:0000256" key="8">
    <source>
        <dbReference type="ARBA" id="ARBA00023242"/>
    </source>
</evidence>
<evidence type="ECO:0000313" key="13">
    <source>
        <dbReference type="Proteomes" id="UP000494206"/>
    </source>
</evidence>
<evidence type="ECO:0000256" key="4">
    <source>
        <dbReference type="ARBA" id="ARBA00022723"/>
    </source>
</evidence>
<dbReference type="SUPFAM" id="SSF100879">
    <property type="entry name" value="Lesion bypass DNA polymerase (Y-family), little finger domain"/>
    <property type="match status" value="1"/>
</dbReference>
<feature type="compositionally biased region" description="Basic residues" evidence="10">
    <location>
        <begin position="551"/>
        <end position="564"/>
    </location>
</feature>
<dbReference type="Proteomes" id="UP000494206">
    <property type="component" value="Unassembled WGS sequence"/>
</dbReference>
<dbReference type="GO" id="GO:0005657">
    <property type="term" value="C:replication fork"/>
    <property type="evidence" value="ECO:0007669"/>
    <property type="project" value="TreeGrafter"/>
</dbReference>
<dbReference type="OrthoDB" id="5723at2759"/>
<evidence type="ECO:0000256" key="5">
    <source>
        <dbReference type="ARBA" id="ARBA00022763"/>
    </source>
</evidence>
<keyword evidence="13" id="KW-1185">Reference proteome</keyword>
<dbReference type="InterPro" id="IPR043128">
    <property type="entry name" value="Rev_trsase/Diguanyl_cyclase"/>
</dbReference>
<dbReference type="Gene3D" id="3.30.1490.100">
    <property type="entry name" value="DNA polymerase, Y-family, little finger domain"/>
    <property type="match status" value="1"/>
</dbReference>
<dbReference type="Gene3D" id="3.30.70.270">
    <property type="match status" value="1"/>
</dbReference>
<evidence type="ECO:0000256" key="1">
    <source>
        <dbReference type="ARBA" id="ARBA00004123"/>
    </source>
</evidence>
<evidence type="ECO:0000256" key="9">
    <source>
        <dbReference type="ARBA" id="ARBA00044975"/>
    </source>
</evidence>